<proteinExistence type="predicted"/>
<reference evidence="2 3" key="1">
    <citation type="submission" date="2016-10" db="EMBL/GenBank/DDBJ databases">
        <title>Genome sequence of Planktotalea frisia SH6-1.</title>
        <authorList>
            <person name="Poehlein A."/>
            <person name="Bakenhus I."/>
            <person name="Voget S."/>
            <person name="Brinkhoff T."/>
            <person name="Simon M."/>
        </authorList>
    </citation>
    <scope>NUCLEOTIDE SEQUENCE [LARGE SCALE GENOMIC DNA]</scope>
    <source>
        <strain evidence="2 3">SH6-1</strain>
    </source>
</reference>
<feature type="signal peptide" evidence="1">
    <location>
        <begin position="1"/>
        <end position="19"/>
    </location>
</feature>
<keyword evidence="1" id="KW-0732">Signal</keyword>
<comment type="caution">
    <text evidence="2">The sequence shown here is derived from an EMBL/GenBank/DDBJ whole genome shotgun (WGS) entry which is preliminary data.</text>
</comment>
<evidence type="ECO:0000313" key="2">
    <source>
        <dbReference type="EMBL" id="OJI92177.1"/>
    </source>
</evidence>
<dbReference type="Proteomes" id="UP000184514">
    <property type="component" value="Unassembled WGS sequence"/>
</dbReference>
<feature type="chain" id="PRO_5009887215" evidence="1">
    <location>
        <begin position="20"/>
        <end position="123"/>
    </location>
</feature>
<evidence type="ECO:0000313" key="3">
    <source>
        <dbReference type="Proteomes" id="UP000184514"/>
    </source>
</evidence>
<evidence type="ECO:0000256" key="1">
    <source>
        <dbReference type="SAM" id="SignalP"/>
    </source>
</evidence>
<sequence length="123" mass="13442">MTKNILQKFLSMTTVSVFALSVSAADADADADDLCEAKAAFAQMIMELRQTDGIFVMNSPSELQNVLTGMGVQGMIKDLDKGIGEQTELYISEAYKIPRYSTQESKEQAALDFANEVMVGCKE</sequence>
<protein>
    <submittedName>
        <fullName evidence="2">Uncharacterized protein</fullName>
    </submittedName>
</protein>
<accession>A0A1L9NSE2</accession>
<dbReference type="AlphaFoldDB" id="A0A1L9NSE2"/>
<keyword evidence="3" id="KW-1185">Reference proteome</keyword>
<dbReference type="RefSeq" id="WP_072632094.1">
    <property type="nucleotide sequence ID" value="NZ_MLCB01000197.1"/>
</dbReference>
<gene>
    <name evidence="2" type="ORF">PFRI_36060</name>
</gene>
<organism evidence="2 3">
    <name type="scientific">Planktotalea frisia</name>
    <dbReference type="NCBI Taxonomy" id="696762"/>
    <lineage>
        <taxon>Bacteria</taxon>
        <taxon>Pseudomonadati</taxon>
        <taxon>Pseudomonadota</taxon>
        <taxon>Alphaproteobacteria</taxon>
        <taxon>Rhodobacterales</taxon>
        <taxon>Paracoccaceae</taxon>
        <taxon>Planktotalea</taxon>
    </lineage>
</organism>
<dbReference type="EMBL" id="MLCB01000197">
    <property type="protein sequence ID" value="OJI92177.1"/>
    <property type="molecule type" value="Genomic_DNA"/>
</dbReference>
<name>A0A1L9NSE2_9RHOB</name>